<dbReference type="InterPro" id="IPR027469">
    <property type="entry name" value="Cation_efflux_TMD_sf"/>
</dbReference>
<feature type="transmembrane region" description="Helical" evidence="6">
    <location>
        <begin position="159"/>
        <end position="181"/>
    </location>
</feature>
<evidence type="ECO:0000256" key="5">
    <source>
        <dbReference type="ARBA" id="ARBA00023136"/>
    </source>
</evidence>
<dbReference type="NCBIfam" id="TIGR01297">
    <property type="entry name" value="CDF"/>
    <property type="match status" value="1"/>
</dbReference>
<reference evidence="9" key="1">
    <citation type="journal article" date="2009" name="Environ. Microbiol.">
        <title>The genome of Polaromonas naphthalenivorans strain CJ2, isolated from coal tar-contaminated sediment, reveals physiological and metabolic versatility and evolution through extensive horizontal gene transfer.</title>
        <authorList>
            <person name="Yagi J.M."/>
            <person name="Sims D."/>
            <person name="Brettin T."/>
            <person name="Bruce D."/>
            <person name="Madsen E.L."/>
        </authorList>
    </citation>
    <scope>NUCLEOTIDE SEQUENCE [LARGE SCALE GENOMIC DNA]</scope>
    <source>
        <strain evidence="9">CJ2</strain>
        <plasmid evidence="9">Plasmid pPNAP03</plasmid>
    </source>
</reference>
<dbReference type="SUPFAM" id="SSF161111">
    <property type="entry name" value="Cation efflux protein transmembrane domain-like"/>
    <property type="match status" value="1"/>
</dbReference>
<dbReference type="OrthoDB" id="9806522at2"/>
<dbReference type="RefSeq" id="WP_011798294.1">
    <property type="nucleotide sequence ID" value="NC_008759.1"/>
</dbReference>
<feature type="transmembrane region" description="Helical" evidence="6">
    <location>
        <begin position="77"/>
        <end position="98"/>
    </location>
</feature>
<evidence type="ECO:0000256" key="2">
    <source>
        <dbReference type="ARBA" id="ARBA00022448"/>
    </source>
</evidence>
<dbReference type="GO" id="GO:0006829">
    <property type="term" value="P:zinc ion transport"/>
    <property type="evidence" value="ECO:0007669"/>
    <property type="project" value="InterPro"/>
</dbReference>
<feature type="transmembrane region" description="Helical" evidence="6">
    <location>
        <begin position="193"/>
        <end position="211"/>
    </location>
</feature>
<evidence type="ECO:0000313" key="8">
    <source>
        <dbReference type="EMBL" id="ABM39923.1"/>
    </source>
</evidence>
<dbReference type="Gene3D" id="3.30.70.1350">
    <property type="entry name" value="Cation efflux protein, cytoplasmic domain"/>
    <property type="match status" value="1"/>
</dbReference>
<comment type="subcellular location">
    <subcellularLocation>
        <location evidence="1">Membrane</location>
        <topology evidence="1">Multi-pass membrane protein</topology>
    </subcellularLocation>
</comment>
<dbReference type="InterPro" id="IPR002524">
    <property type="entry name" value="Cation_efflux"/>
</dbReference>
<gene>
    <name evidence="8" type="ordered locus">Pnap_4859</name>
</gene>
<keyword evidence="9" id="KW-1185">Reference proteome</keyword>
<protein>
    <submittedName>
        <fullName evidence="8">Cation diffusion facilitator family transporter</fullName>
    </submittedName>
</protein>
<dbReference type="GO" id="GO:0016020">
    <property type="term" value="C:membrane"/>
    <property type="evidence" value="ECO:0007669"/>
    <property type="project" value="UniProtKB-SubCell"/>
</dbReference>
<geneLocation type="plasmid" evidence="8 9">
    <name>pPNAP03</name>
</geneLocation>
<sequence length="310" mass="32901">MSKNSGSLKAVFYALGANGGIALAKAVAAFFTGSGAMLAEALHSFADCGNQVLLLVGMQQAKKLPTPDHPMGYGRVVYFWSMMVGVLLFSIGGLFSVWHGVQSLQHPEPVKYLLPSLGVLLVAVVLEGISLRGALKALAVERGEKSLWRWFRETRQSELLVITGEDIAALAGLALAFVALALTGLTGNPVFDALGSIAVGLLLMGVSFAVTTEVKSLITGESASPEMRSAITEFVASQPEVERIVNLITFQLGDKIAVAVKAKMVPMASADALVSAIDEVEERLQAHFPNLHWSFFEPDAGKPRPEPAAL</sequence>
<evidence type="ECO:0000256" key="6">
    <source>
        <dbReference type="SAM" id="Phobius"/>
    </source>
</evidence>
<feature type="transmembrane region" description="Helical" evidence="6">
    <location>
        <begin position="118"/>
        <end position="138"/>
    </location>
</feature>
<organism evidence="8 9">
    <name type="scientific">Polaromonas naphthalenivorans (strain CJ2)</name>
    <dbReference type="NCBI Taxonomy" id="365044"/>
    <lineage>
        <taxon>Bacteria</taxon>
        <taxon>Pseudomonadati</taxon>
        <taxon>Pseudomonadota</taxon>
        <taxon>Betaproteobacteria</taxon>
        <taxon>Burkholderiales</taxon>
        <taxon>Comamonadaceae</taxon>
        <taxon>Polaromonas</taxon>
    </lineage>
</organism>
<evidence type="ECO:0000259" key="7">
    <source>
        <dbReference type="Pfam" id="PF01545"/>
    </source>
</evidence>
<evidence type="ECO:0000256" key="1">
    <source>
        <dbReference type="ARBA" id="ARBA00004141"/>
    </source>
</evidence>
<dbReference type="Proteomes" id="UP000000644">
    <property type="component" value="Plasmid pPNAP03"/>
</dbReference>
<feature type="domain" description="Cation efflux protein transmembrane" evidence="7">
    <location>
        <begin position="11"/>
        <end position="211"/>
    </location>
</feature>
<dbReference type="HOGENOM" id="CLU_021126_0_1_4"/>
<dbReference type="Pfam" id="PF01545">
    <property type="entry name" value="Cation_efflux"/>
    <property type="match status" value="1"/>
</dbReference>
<evidence type="ECO:0000256" key="3">
    <source>
        <dbReference type="ARBA" id="ARBA00022692"/>
    </source>
</evidence>
<evidence type="ECO:0000313" key="9">
    <source>
        <dbReference type="Proteomes" id="UP000000644"/>
    </source>
</evidence>
<keyword evidence="3 6" id="KW-0812">Transmembrane</keyword>
<proteinExistence type="predicted"/>
<evidence type="ECO:0000256" key="4">
    <source>
        <dbReference type="ARBA" id="ARBA00022989"/>
    </source>
</evidence>
<feature type="transmembrane region" description="Helical" evidence="6">
    <location>
        <begin position="12"/>
        <end position="31"/>
    </location>
</feature>
<dbReference type="InterPro" id="IPR040177">
    <property type="entry name" value="SLC30A9"/>
</dbReference>
<dbReference type="SUPFAM" id="SSF160240">
    <property type="entry name" value="Cation efflux protein cytoplasmic domain-like"/>
    <property type="match status" value="1"/>
</dbReference>
<dbReference type="GO" id="GO:0008324">
    <property type="term" value="F:monoatomic cation transmembrane transporter activity"/>
    <property type="evidence" value="ECO:0007669"/>
    <property type="project" value="InterPro"/>
</dbReference>
<dbReference type="PANTHER" id="PTHR13414">
    <property type="entry name" value="HUEL-CATION TRANSPORTER"/>
    <property type="match status" value="1"/>
</dbReference>
<keyword evidence="4 6" id="KW-1133">Transmembrane helix</keyword>
<keyword evidence="5 6" id="KW-0472">Membrane</keyword>
<dbReference type="PANTHER" id="PTHR13414:SF9">
    <property type="entry name" value="PROTON-COUPLED ZINC ANTIPORTER SLC30A9, MITOCHONDRIAL"/>
    <property type="match status" value="1"/>
</dbReference>
<dbReference type="EMBL" id="CP000532">
    <property type="protein sequence ID" value="ABM39923.1"/>
    <property type="molecule type" value="Genomic_DNA"/>
</dbReference>
<dbReference type="KEGG" id="pna:Pnap_4859"/>
<dbReference type="Gene3D" id="1.20.1510.10">
    <property type="entry name" value="Cation efflux protein transmembrane domain"/>
    <property type="match status" value="1"/>
</dbReference>
<accession>A1VW95</accession>
<name>A1VW95_POLNA</name>
<dbReference type="InterPro" id="IPR036837">
    <property type="entry name" value="Cation_efflux_CTD_sf"/>
</dbReference>
<dbReference type="InterPro" id="IPR058533">
    <property type="entry name" value="Cation_efflux_TM"/>
</dbReference>
<dbReference type="AlphaFoldDB" id="A1VW95"/>
<keyword evidence="2" id="KW-0813">Transport</keyword>
<keyword evidence="8" id="KW-0614">Plasmid</keyword>